<dbReference type="AlphaFoldDB" id="A0A502LMX4"/>
<reference evidence="1 2" key="1">
    <citation type="submission" date="2019-01" db="EMBL/GenBank/DDBJ databases">
        <title>Comparative genomic analysis identifies haemin-independent Haemophilus haemolyticus: a formal re-classification of Haemophilus intermedius.</title>
        <authorList>
            <person name="Harris T.M."/>
            <person name="Price E.P."/>
            <person name="Sarovich D.S."/>
            <person name="Norskov-Lauritsen N."/>
            <person name="Beissbarth J."/>
            <person name="Chang A.B."/>
            <person name="Smith-Vaughan H.C."/>
        </authorList>
    </citation>
    <scope>NUCLEOTIDE SEQUENCE [LARGE SCALE GENOMIC DNA]</scope>
    <source>
        <strain evidence="1 2">60824 B Hi-4</strain>
    </source>
</reference>
<comment type="caution">
    <text evidence="1">The sequence shown here is derived from an EMBL/GenBank/DDBJ whole genome shotgun (WGS) entry which is preliminary data.</text>
</comment>
<gene>
    <name evidence="1" type="ORF">EUX48_05310</name>
</gene>
<organism evidence="1 2">
    <name type="scientific">Haemophilus haemolyticus</name>
    <dbReference type="NCBI Taxonomy" id="726"/>
    <lineage>
        <taxon>Bacteria</taxon>
        <taxon>Pseudomonadati</taxon>
        <taxon>Pseudomonadota</taxon>
        <taxon>Gammaproteobacteria</taxon>
        <taxon>Pasteurellales</taxon>
        <taxon>Pasteurellaceae</taxon>
        <taxon>Haemophilus</taxon>
    </lineage>
</organism>
<protein>
    <submittedName>
        <fullName evidence="1">Uncharacterized protein</fullName>
    </submittedName>
</protein>
<evidence type="ECO:0000313" key="1">
    <source>
        <dbReference type="EMBL" id="TPH22933.1"/>
    </source>
</evidence>
<proteinExistence type="predicted"/>
<dbReference type="EMBL" id="SDPB01000014">
    <property type="protein sequence ID" value="TPH22933.1"/>
    <property type="molecule type" value="Genomic_DNA"/>
</dbReference>
<evidence type="ECO:0000313" key="2">
    <source>
        <dbReference type="Proteomes" id="UP000316888"/>
    </source>
</evidence>
<sequence>MNFYELMLILNELDECINNYKSIEVMKDIVSRAQRYLWDSRVRSKVMNLECILKAREESELIGRLSFLKDYLIEDGVNLSRYVGISSSINSLIEDILRIKAKKELELINSQIKQNTVKRKP</sequence>
<dbReference type="Proteomes" id="UP000316888">
    <property type="component" value="Unassembled WGS sequence"/>
</dbReference>
<accession>A0A502LMX4</accession>
<name>A0A502LMX4_HAEHA</name>
<dbReference type="RefSeq" id="WP_140536304.1">
    <property type="nucleotide sequence ID" value="NZ_SDPB01000014.1"/>
</dbReference>